<organism evidence="1 2">
    <name type="scientific">Elysia crispata</name>
    <name type="common">lettuce slug</name>
    <dbReference type="NCBI Taxonomy" id="231223"/>
    <lineage>
        <taxon>Eukaryota</taxon>
        <taxon>Metazoa</taxon>
        <taxon>Spiralia</taxon>
        <taxon>Lophotrochozoa</taxon>
        <taxon>Mollusca</taxon>
        <taxon>Gastropoda</taxon>
        <taxon>Heterobranchia</taxon>
        <taxon>Euthyneura</taxon>
        <taxon>Panpulmonata</taxon>
        <taxon>Sacoglossa</taxon>
        <taxon>Placobranchoidea</taxon>
        <taxon>Plakobranchidae</taxon>
        <taxon>Elysia</taxon>
    </lineage>
</organism>
<keyword evidence="2" id="KW-1185">Reference proteome</keyword>
<dbReference type="EMBL" id="JAWDGP010007939">
    <property type="protein sequence ID" value="KAK3699649.1"/>
    <property type="molecule type" value="Genomic_DNA"/>
</dbReference>
<evidence type="ECO:0000313" key="1">
    <source>
        <dbReference type="EMBL" id="KAK3699649.1"/>
    </source>
</evidence>
<comment type="caution">
    <text evidence="1">The sequence shown here is derived from an EMBL/GenBank/DDBJ whole genome shotgun (WGS) entry which is preliminary data.</text>
</comment>
<accession>A0AAE0XNJ4</accession>
<protein>
    <submittedName>
        <fullName evidence="1">Uncharacterized protein</fullName>
    </submittedName>
</protein>
<gene>
    <name evidence="1" type="ORF">RRG08_062441</name>
</gene>
<proteinExistence type="predicted"/>
<sequence>MTLLQSVISLNTVRCHKVPFLNFAHSPRHPRLMVCVSCEPSRECVATNFRMTRHPQEPGYFRLPLCGPLIWWDGIFIGVYGPDGLVLVLRAVCLFLQPAVCL</sequence>
<dbReference type="AlphaFoldDB" id="A0AAE0XNJ4"/>
<dbReference type="Proteomes" id="UP001283361">
    <property type="component" value="Unassembled WGS sequence"/>
</dbReference>
<name>A0AAE0XNJ4_9GAST</name>
<reference evidence="1" key="1">
    <citation type="journal article" date="2023" name="G3 (Bethesda)">
        <title>A reference genome for the long-term kleptoplast-retaining sea slug Elysia crispata morphotype clarki.</title>
        <authorList>
            <person name="Eastman K.E."/>
            <person name="Pendleton A.L."/>
            <person name="Shaikh M.A."/>
            <person name="Suttiyut T."/>
            <person name="Ogas R."/>
            <person name="Tomko P."/>
            <person name="Gavelis G."/>
            <person name="Widhalm J.R."/>
            <person name="Wisecaver J.H."/>
        </authorList>
    </citation>
    <scope>NUCLEOTIDE SEQUENCE</scope>
    <source>
        <strain evidence="1">ECLA1</strain>
    </source>
</reference>
<evidence type="ECO:0000313" key="2">
    <source>
        <dbReference type="Proteomes" id="UP001283361"/>
    </source>
</evidence>